<dbReference type="EMBL" id="JAWQEG010001654">
    <property type="protein sequence ID" value="KAK3877586.1"/>
    <property type="molecule type" value="Genomic_DNA"/>
</dbReference>
<feature type="compositionally biased region" description="Low complexity" evidence="7">
    <location>
        <begin position="409"/>
        <end position="446"/>
    </location>
</feature>
<dbReference type="PANTHER" id="PTHR46527">
    <property type="entry name" value="NUCLEOPORIN-LIKE PROTEIN 2"/>
    <property type="match status" value="1"/>
</dbReference>
<comment type="caution">
    <text evidence="9">The sequence shown here is derived from an EMBL/GenBank/DDBJ whole genome shotgun (WGS) entry which is preliminary data.</text>
</comment>
<dbReference type="SUPFAM" id="SSF57667">
    <property type="entry name" value="beta-beta-alpha zinc fingers"/>
    <property type="match status" value="1"/>
</dbReference>
<evidence type="ECO:0000313" key="9">
    <source>
        <dbReference type="EMBL" id="KAK3877586.1"/>
    </source>
</evidence>
<dbReference type="GO" id="GO:0008270">
    <property type="term" value="F:zinc ion binding"/>
    <property type="evidence" value="ECO:0007669"/>
    <property type="project" value="UniProtKB-KW"/>
</dbReference>
<keyword evidence="6" id="KW-0862">Zinc</keyword>
<organism evidence="9 10">
    <name type="scientific">Petrolisthes cinctipes</name>
    <name type="common">Flat porcelain crab</name>
    <dbReference type="NCBI Taxonomy" id="88211"/>
    <lineage>
        <taxon>Eukaryota</taxon>
        <taxon>Metazoa</taxon>
        <taxon>Ecdysozoa</taxon>
        <taxon>Arthropoda</taxon>
        <taxon>Crustacea</taxon>
        <taxon>Multicrustacea</taxon>
        <taxon>Malacostraca</taxon>
        <taxon>Eumalacostraca</taxon>
        <taxon>Eucarida</taxon>
        <taxon>Decapoda</taxon>
        <taxon>Pleocyemata</taxon>
        <taxon>Anomura</taxon>
        <taxon>Galatheoidea</taxon>
        <taxon>Porcellanidae</taxon>
        <taxon>Petrolisthes</taxon>
    </lineage>
</organism>
<name>A0AAE1FPR3_PETCI</name>
<dbReference type="InterPro" id="IPR003604">
    <property type="entry name" value="Matrin/U1-like-C_Znf_C2H2"/>
</dbReference>
<dbReference type="InterPro" id="IPR000571">
    <property type="entry name" value="Znf_CCCH"/>
</dbReference>
<dbReference type="GO" id="GO:0003676">
    <property type="term" value="F:nucleic acid binding"/>
    <property type="evidence" value="ECO:0007669"/>
    <property type="project" value="InterPro"/>
</dbReference>
<dbReference type="AlphaFoldDB" id="A0AAE1FPR3"/>
<evidence type="ECO:0000256" key="5">
    <source>
        <dbReference type="ARBA" id="ARBA00042384"/>
    </source>
</evidence>
<protein>
    <recommendedName>
        <fullName evidence="4">Nucleoporin NUP42</fullName>
    </recommendedName>
    <alternativeName>
        <fullName evidence="5">Nucleoporin-like protein 2</fullName>
    </alternativeName>
</protein>
<gene>
    <name evidence="9" type="ORF">Pcinc_017701</name>
</gene>
<dbReference type="InterPro" id="IPR013087">
    <property type="entry name" value="Znf_C2H2_type"/>
</dbReference>
<feature type="compositionally biased region" description="Basic and acidic residues" evidence="7">
    <location>
        <begin position="900"/>
        <end position="968"/>
    </location>
</feature>
<evidence type="ECO:0000256" key="2">
    <source>
        <dbReference type="ARBA" id="ARBA00023242"/>
    </source>
</evidence>
<comment type="function">
    <text evidence="3">Required for the export of mRNAs containing poly(A) tails from the nucleus into the cytoplasm.</text>
</comment>
<feature type="compositionally biased region" description="Basic and acidic residues" evidence="7">
    <location>
        <begin position="1094"/>
        <end position="1109"/>
    </location>
</feature>
<feature type="compositionally biased region" description="Acidic residues" evidence="7">
    <location>
        <begin position="969"/>
        <end position="1019"/>
    </location>
</feature>
<dbReference type="GO" id="GO:0031965">
    <property type="term" value="C:nuclear membrane"/>
    <property type="evidence" value="ECO:0007669"/>
    <property type="project" value="UniProtKB-SubCell"/>
</dbReference>
<evidence type="ECO:0000256" key="6">
    <source>
        <dbReference type="PROSITE-ProRule" id="PRU00723"/>
    </source>
</evidence>
<dbReference type="InterPro" id="IPR051767">
    <property type="entry name" value="Nucleoporin_NUP42"/>
</dbReference>
<evidence type="ECO:0000256" key="1">
    <source>
        <dbReference type="ARBA" id="ARBA00004335"/>
    </source>
</evidence>
<dbReference type="PROSITE" id="PS50103">
    <property type="entry name" value="ZF_C3H1"/>
    <property type="match status" value="1"/>
</dbReference>
<evidence type="ECO:0000313" key="10">
    <source>
        <dbReference type="Proteomes" id="UP001286313"/>
    </source>
</evidence>
<feature type="domain" description="C3H1-type" evidence="8">
    <location>
        <begin position="10"/>
        <end position="37"/>
    </location>
</feature>
<feature type="compositionally biased region" description="Basic and acidic residues" evidence="7">
    <location>
        <begin position="585"/>
        <end position="645"/>
    </location>
</feature>
<keyword evidence="6" id="KW-0863">Zinc-finger</keyword>
<dbReference type="PROSITE" id="PS00028">
    <property type="entry name" value="ZINC_FINGER_C2H2_1"/>
    <property type="match status" value="2"/>
</dbReference>
<sequence length="1194" mass="133858">MFGQQTAAVGSSKPVCKYFVKGKCKYGTQCWNYHPPNQGGNTMPNSFLGGSSNVFGGGKANTQQEAKNEFQDFVKQVSGEMTQWERSGQWLVSSFSPLKGHPPFSGFHDTSPEEFRLKAYEALKTNTSSAYQAHWSEMQQRFKQFRDAIKTSTPEAFQAMTEVFFNKNSTEGQPEQQQQQQQQQAFKQPGMFEKPTGPNVFGGASQSTSGGGVGLRFLNSIRMSGYQRRDHGGGGSRYSGNRSDDTYYGSDSRRNDSSGGGGQPRGYRPSNPRTQIVSPWESGMAPMTGGMNRSAVGGGYMHSSSSSSSGGGGGGRLSQDIVHSISQLNQMGNPESQLALNVISAVLTSSGMDTGADQGWSGGPRPNKMRRVDWGEGYEGQRAWTGMQQQQQQSRGQQHRGYSGNTSYPSRRTNNAPRRNSSNSSSQQKRKSSSNSGATKQTQKNTQQDKEHHRKKNTTSSSGEGGEKTQAKDHKKMKDEHKKQNETQEKKKKTAAEEEKTGAGGGDEKKKTVGGGEEKKTVEEEKKKTVEGGEEKKKTVEGEEKKIVEEGEEKKKTVEEGEEKKKTGGEEDDDDDDNSTVITPQEKKEEEDNDDKQSDTKETEKENKDDERKEDKKNDNEEKEMKKDVKEKETKNEKEASKENDGETEMDIPPEALSCHICMRNFKTLNGFQSHVNGKLHDKIYKTYMQKCNAMLNVVQAHSKLDSQRKIVSLRNVQGRITACNKCSCPIKGGMATHAAMRQHALVCNFNNCSMCKKKFTSRMKYESHCLSLPHLKRQYELKKRNEEKAIEKLKKCTNKYDFPELELARHTHKEVEKARMDNYRSQVFTPGSIPAYDPGVPIGMNFLEKVSQLYCTICSKRILQTAKGALAHFRSEKHYENYLNYLKRKEGIDVEQEDEDKKKDNEHKEEGAKIKDEENDNEKTEEGKNEMLPEGNEEMKEGEGKHDDKQKVGHGEEKKDEEMKDDVKEDEEMEDNEKEDVEMKDEEEKEEEMKEEDVEMIDEEMEDKEQENQNEDNENNPTPKEIAGLSELKEVGESFVNLDDFITCPDTSQSPTDDNNDNSTHDADVEDNTSTPADGNEVDPLSIENDDDIPSHTEQDSHTTKTEEAVDSTIPSQQEPDNATPEKPSDSNTSTTVTRRAVKRGLPTSEPETVNLGDTSEEEEVEPTPITSRTSTRRGRGRGRGAKARGSKN</sequence>
<feature type="region of interest" description="Disordered" evidence="7">
    <location>
        <begin position="168"/>
        <end position="212"/>
    </location>
</feature>
<feature type="compositionally biased region" description="Basic residues" evidence="7">
    <location>
        <begin position="1176"/>
        <end position="1194"/>
    </location>
</feature>
<dbReference type="SMART" id="SM00451">
    <property type="entry name" value="ZnF_U1"/>
    <property type="match status" value="2"/>
</dbReference>
<accession>A0AAE1FPR3</accession>
<evidence type="ECO:0000256" key="4">
    <source>
        <dbReference type="ARBA" id="ARBA00039886"/>
    </source>
</evidence>
<feature type="region of interest" description="Disordered" evidence="7">
    <location>
        <begin position="225"/>
        <end position="318"/>
    </location>
</feature>
<feature type="zinc finger region" description="C3H1-type" evidence="6">
    <location>
        <begin position="10"/>
        <end position="37"/>
    </location>
</feature>
<keyword evidence="10" id="KW-1185">Reference proteome</keyword>
<dbReference type="PANTHER" id="PTHR46527:SF1">
    <property type="entry name" value="NUCLEOPORIN NUP42"/>
    <property type="match status" value="1"/>
</dbReference>
<reference evidence="9" key="1">
    <citation type="submission" date="2023-10" db="EMBL/GenBank/DDBJ databases">
        <title>Genome assemblies of two species of porcelain crab, Petrolisthes cinctipes and Petrolisthes manimaculis (Anomura: Porcellanidae).</title>
        <authorList>
            <person name="Angst P."/>
        </authorList>
    </citation>
    <scope>NUCLEOTIDE SEQUENCE</scope>
    <source>
        <strain evidence="9">PB745_01</strain>
        <tissue evidence="9">Gill</tissue>
    </source>
</reference>
<evidence type="ECO:0000256" key="3">
    <source>
        <dbReference type="ARBA" id="ARBA00037262"/>
    </source>
</evidence>
<keyword evidence="6" id="KW-0479">Metal-binding</keyword>
<proteinExistence type="predicted"/>
<evidence type="ECO:0000259" key="8">
    <source>
        <dbReference type="PROSITE" id="PS50103"/>
    </source>
</evidence>
<dbReference type="InterPro" id="IPR036236">
    <property type="entry name" value="Znf_C2H2_sf"/>
</dbReference>
<feature type="compositionally biased region" description="Low complexity" evidence="7">
    <location>
        <begin position="383"/>
        <end position="401"/>
    </location>
</feature>
<feature type="compositionally biased region" description="Basic and acidic residues" evidence="7">
    <location>
        <begin position="465"/>
        <end position="569"/>
    </location>
</feature>
<dbReference type="Proteomes" id="UP001286313">
    <property type="component" value="Unassembled WGS sequence"/>
</dbReference>
<feature type="region of interest" description="Disordered" evidence="7">
    <location>
        <begin position="383"/>
        <end position="652"/>
    </location>
</feature>
<dbReference type="Gene3D" id="4.10.1000.10">
    <property type="entry name" value="Zinc finger, CCCH-type"/>
    <property type="match status" value="1"/>
</dbReference>
<feature type="region of interest" description="Disordered" evidence="7">
    <location>
        <begin position="895"/>
        <end position="1194"/>
    </location>
</feature>
<comment type="subcellular location">
    <subcellularLocation>
        <location evidence="1">Nucleus membrane</location>
        <topology evidence="1">Peripheral membrane protein</topology>
        <orientation evidence="1">Cytoplasmic side</orientation>
    </subcellularLocation>
</comment>
<dbReference type="SMART" id="SM00355">
    <property type="entry name" value="ZnF_C2H2"/>
    <property type="match status" value="3"/>
</dbReference>
<keyword evidence="2" id="KW-0539">Nucleus</keyword>
<dbReference type="SMART" id="SM00356">
    <property type="entry name" value="ZnF_C3H1"/>
    <property type="match status" value="1"/>
</dbReference>
<evidence type="ECO:0000256" key="7">
    <source>
        <dbReference type="SAM" id="MobiDB-lite"/>
    </source>
</evidence>